<evidence type="ECO:0000313" key="5">
    <source>
        <dbReference type="Proteomes" id="UP001172159"/>
    </source>
</evidence>
<reference evidence="4" key="1">
    <citation type="submission" date="2023-06" db="EMBL/GenBank/DDBJ databases">
        <title>Genome-scale phylogeny and comparative genomics of the fungal order Sordariales.</title>
        <authorList>
            <consortium name="Lawrence Berkeley National Laboratory"/>
            <person name="Hensen N."/>
            <person name="Bonometti L."/>
            <person name="Westerberg I."/>
            <person name="Brannstrom I.O."/>
            <person name="Guillou S."/>
            <person name="Cros-Aarteil S."/>
            <person name="Calhoun S."/>
            <person name="Haridas S."/>
            <person name="Kuo A."/>
            <person name="Mondo S."/>
            <person name="Pangilinan J."/>
            <person name="Riley R."/>
            <person name="Labutti K."/>
            <person name="Andreopoulos B."/>
            <person name="Lipzen A."/>
            <person name="Chen C."/>
            <person name="Yanf M."/>
            <person name="Daum C."/>
            <person name="Ng V."/>
            <person name="Clum A."/>
            <person name="Steindorff A."/>
            <person name="Ohm R."/>
            <person name="Martin F."/>
            <person name="Silar P."/>
            <person name="Natvig D."/>
            <person name="Lalanne C."/>
            <person name="Gautier V."/>
            <person name="Ament-Velasquez S.L."/>
            <person name="Kruys A."/>
            <person name="Hutchinson M.I."/>
            <person name="Powell A.J."/>
            <person name="Barry K."/>
            <person name="Miller A.N."/>
            <person name="Grigoriev I.V."/>
            <person name="Debuchy R."/>
            <person name="Gladieux P."/>
            <person name="Thoren M.H."/>
            <person name="Johannesson H."/>
        </authorList>
    </citation>
    <scope>NUCLEOTIDE SEQUENCE</scope>
    <source>
        <strain evidence="4">CBS 540.89</strain>
    </source>
</reference>
<feature type="compositionally biased region" description="Polar residues" evidence="2">
    <location>
        <begin position="393"/>
        <end position="407"/>
    </location>
</feature>
<feature type="compositionally biased region" description="Basic and acidic residues" evidence="2">
    <location>
        <begin position="104"/>
        <end position="120"/>
    </location>
</feature>
<dbReference type="SUPFAM" id="SSF54160">
    <property type="entry name" value="Chromo domain-like"/>
    <property type="match status" value="1"/>
</dbReference>
<feature type="compositionally biased region" description="Polar residues" evidence="2">
    <location>
        <begin position="165"/>
        <end position="189"/>
    </location>
</feature>
<comment type="subunit">
    <text evidence="1">Component of the NuA4 histone acetyltransferase complex.</text>
</comment>
<evidence type="ECO:0000256" key="1">
    <source>
        <dbReference type="ARBA" id="ARBA00011353"/>
    </source>
</evidence>
<comment type="caution">
    <text evidence="4">The sequence shown here is derived from an EMBL/GenBank/DDBJ whole genome shotgun (WGS) entry which is preliminary data.</text>
</comment>
<proteinExistence type="predicted"/>
<feature type="compositionally biased region" description="Polar residues" evidence="2">
    <location>
        <begin position="197"/>
        <end position="212"/>
    </location>
</feature>
<gene>
    <name evidence="4" type="ORF">B0T21DRAFT_147299</name>
</gene>
<dbReference type="Proteomes" id="UP001172159">
    <property type="component" value="Unassembled WGS sequence"/>
</dbReference>
<feature type="region of interest" description="Disordered" evidence="2">
    <location>
        <begin position="153"/>
        <end position="498"/>
    </location>
</feature>
<feature type="region of interest" description="Disordered" evidence="2">
    <location>
        <begin position="1"/>
        <end position="27"/>
    </location>
</feature>
<evidence type="ECO:0000313" key="4">
    <source>
        <dbReference type="EMBL" id="KAK0739752.1"/>
    </source>
</evidence>
<dbReference type="GO" id="GO:0006338">
    <property type="term" value="P:chromatin remodeling"/>
    <property type="evidence" value="ECO:0007669"/>
    <property type="project" value="UniProtKB-ARBA"/>
</dbReference>
<dbReference type="EMBL" id="JAUKTV010000004">
    <property type="protein sequence ID" value="KAK0739752.1"/>
    <property type="molecule type" value="Genomic_DNA"/>
</dbReference>
<protein>
    <recommendedName>
        <fullName evidence="3">Chromo domain-containing protein</fullName>
    </recommendedName>
</protein>
<feature type="compositionally biased region" description="Polar residues" evidence="2">
    <location>
        <begin position="462"/>
        <end position="482"/>
    </location>
</feature>
<accession>A0AA40BST3</accession>
<evidence type="ECO:0000256" key="2">
    <source>
        <dbReference type="SAM" id="MobiDB-lite"/>
    </source>
</evidence>
<feature type="compositionally biased region" description="Basic and acidic residues" evidence="2">
    <location>
        <begin position="318"/>
        <end position="329"/>
    </location>
</feature>
<feature type="region of interest" description="Disordered" evidence="2">
    <location>
        <begin position="53"/>
        <end position="138"/>
    </location>
</feature>
<feature type="compositionally biased region" description="Low complexity" evidence="2">
    <location>
        <begin position="436"/>
        <end position="450"/>
    </location>
</feature>
<feature type="compositionally biased region" description="Acidic residues" evidence="2">
    <location>
        <begin position="260"/>
        <end position="272"/>
    </location>
</feature>
<dbReference type="PROSITE" id="PS50013">
    <property type="entry name" value="CHROMO_2"/>
    <property type="match status" value="1"/>
</dbReference>
<sequence length="498" mass="54870">MPARRKAKSKPPKSKHRKVTRDPTPEEEYLVRGILDEKVERGKLLYLIDWADSPAGESYSPTWEPAGHVSQLAIDDWEAEKRAQEEAHPQASRKRPASTSPGGVEKDDARAPKRPKRDDSGYTSPILDGEQLGIEVEDIPDRTGKGIVLEIPQLSQLDPDDYQLFTASQLSSKNSSQTNSVPHTDSNESPAGKIHSQRTIPDSQATGESDPSLTIPETVLSSQSEVGGRELSVAVLDVEREEQQAKDSQAVDEPAHQVEPEEQDEEEDEEQEQQQVGQGQDEEHKGQQKPSQEEESQTLGHDEARSIHSESLIPSRQPDNRSHEFRDDNNDLQSSIESGFLTQPDYNHLNNNGFGGVESAVSGVDQDREVNQDSQVAFGEQQGTPAPIESIIPSVSNSPRIDSPQVNSPQAQSSSWHSQQAQLVDPIVPLSSDLDQIQTQTQEQSQSAEEIVPETAQKERTSISAANTISKPLSPCTTTTKWGQRRHHDHPSPPLPTS</sequence>
<feature type="compositionally biased region" description="Low complexity" evidence="2">
    <location>
        <begin position="408"/>
        <end position="422"/>
    </location>
</feature>
<dbReference type="AlphaFoldDB" id="A0AA40BST3"/>
<dbReference type="InterPro" id="IPR000953">
    <property type="entry name" value="Chromo/chromo_shadow_dom"/>
</dbReference>
<evidence type="ECO:0000259" key="3">
    <source>
        <dbReference type="PROSITE" id="PS50013"/>
    </source>
</evidence>
<feature type="compositionally biased region" description="Polar residues" evidence="2">
    <location>
        <begin position="331"/>
        <end position="352"/>
    </location>
</feature>
<name>A0AA40BST3_9PEZI</name>
<feature type="compositionally biased region" description="Basic residues" evidence="2">
    <location>
        <begin position="1"/>
        <end position="19"/>
    </location>
</feature>
<feature type="compositionally biased region" description="Basic and acidic residues" evidence="2">
    <location>
        <begin position="79"/>
        <end position="88"/>
    </location>
</feature>
<dbReference type="Gene3D" id="2.40.50.40">
    <property type="match status" value="1"/>
</dbReference>
<organism evidence="4 5">
    <name type="scientific">Apiosordaria backusii</name>
    <dbReference type="NCBI Taxonomy" id="314023"/>
    <lineage>
        <taxon>Eukaryota</taxon>
        <taxon>Fungi</taxon>
        <taxon>Dikarya</taxon>
        <taxon>Ascomycota</taxon>
        <taxon>Pezizomycotina</taxon>
        <taxon>Sordariomycetes</taxon>
        <taxon>Sordariomycetidae</taxon>
        <taxon>Sordariales</taxon>
        <taxon>Lasiosphaeriaceae</taxon>
        <taxon>Apiosordaria</taxon>
    </lineage>
</organism>
<keyword evidence="5" id="KW-1185">Reference proteome</keyword>
<feature type="domain" description="Chromo" evidence="3">
    <location>
        <begin position="29"/>
        <end position="69"/>
    </location>
</feature>
<dbReference type="InterPro" id="IPR016197">
    <property type="entry name" value="Chromo-like_dom_sf"/>
</dbReference>